<feature type="domain" description="Thioredoxin" evidence="2">
    <location>
        <begin position="82"/>
        <end position="157"/>
    </location>
</feature>
<dbReference type="InterPro" id="IPR013766">
    <property type="entry name" value="Thioredoxin_domain"/>
</dbReference>
<sequence>MTTIDPTVAKVLDKDRSEDEDGDEDTLLEELESDTAALDAFREKRMQQLHDELHRARKMQSLSHGAYSPATNEREVLTHTTSTKFSVVHFFHKDFNRCKIMDSHLEVLARKHFDTKFASIDVEKAPFLVERLKVRVLPCVIAFIDGKSVDRIEGFAELGNTDGFSTKMLELRLLACGVLVREKVDEDAGGVGGGTGSGGKNAESDDDDWD</sequence>
<evidence type="ECO:0000313" key="4">
    <source>
        <dbReference type="Proteomes" id="UP001412239"/>
    </source>
</evidence>
<accession>A0A292PNA1</accession>
<evidence type="ECO:0000256" key="1">
    <source>
        <dbReference type="SAM" id="MobiDB-lite"/>
    </source>
</evidence>
<feature type="region of interest" description="Disordered" evidence="1">
    <location>
        <begin position="186"/>
        <end position="210"/>
    </location>
</feature>
<feature type="region of interest" description="Disordered" evidence="1">
    <location>
        <begin position="1"/>
        <end position="27"/>
    </location>
</feature>
<dbReference type="EMBL" id="LN891145">
    <property type="protein sequence ID" value="CUS08175.1"/>
    <property type="molecule type" value="Genomic_DNA"/>
</dbReference>
<reference evidence="3" key="1">
    <citation type="submission" date="2015-10" db="EMBL/GenBank/DDBJ databases">
        <authorList>
            <person name="Regsiter A."/>
            <person name="william w."/>
        </authorList>
    </citation>
    <scope>NUCLEOTIDE SEQUENCE</scope>
    <source>
        <strain evidence="3">Montdore</strain>
    </source>
</reference>
<name>A0A292PNA1_9PEZI</name>
<dbReference type="Proteomes" id="UP001412239">
    <property type="component" value="Unassembled WGS sequence"/>
</dbReference>
<protein>
    <recommendedName>
        <fullName evidence="2">Thioredoxin domain-containing protein</fullName>
    </recommendedName>
</protein>
<dbReference type="Gene3D" id="3.40.30.10">
    <property type="entry name" value="Glutaredoxin"/>
    <property type="match status" value="1"/>
</dbReference>
<proteinExistence type="predicted"/>
<dbReference type="InterPro" id="IPR036249">
    <property type="entry name" value="Thioredoxin-like_sf"/>
</dbReference>
<evidence type="ECO:0000259" key="2">
    <source>
        <dbReference type="Pfam" id="PF00085"/>
    </source>
</evidence>
<feature type="compositionally biased region" description="Acidic residues" evidence="1">
    <location>
        <begin position="18"/>
        <end position="27"/>
    </location>
</feature>
<gene>
    <name evidence="3" type="ORF">GSTUAT00007758001</name>
</gene>
<dbReference type="SUPFAM" id="SSF52833">
    <property type="entry name" value="Thioredoxin-like"/>
    <property type="match status" value="1"/>
</dbReference>
<feature type="compositionally biased region" description="Gly residues" evidence="1">
    <location>
        <begin position="189"/>
        <end position="199"/>
    </location>
</feature>
<dbReference type="Pfam" id="PF00085">
    <property type="entry name" value="Thioredoxin"/>
    <property type="match status" value="1"/>
</dbReference>
<dbReference type="CDD" id="cd02989">
    <property type="entry name" value="Phd_like_TxnDC9"/>
    <property type="match status" value="1"/>
</dbReference>
<dbReference type="AlphaFoldDB" id="A0A292PNA1"/>
<dbReference type="PANTHER" id="PTHR21148">
    <property type="entry name" value="THIOREDOXIN DOMAIN-CONTAINING PROTEIN 9"/>
    <property type="match status" value="1"/>
</dbReference>
<organism evidence="3 4">
    <name type="scientific">Tuber aestivum</name>
    <name type="common">summer truffle</name>
    <dbReference type="NCBI Taxonomy" id="59557"/>
    <lineage>
        <taxon>Eukaryota</taxon>
        <taxon>Fungi</taxon>
        <taxon>Dikarya</taxon>
        <taxon>Ascomycota</taxon>
        <taxon>Pezizomycotina</taxon>
        <taxon>Pezizomycetes</taxon>
        <taxon>Pezizales</taxon>
        <taxon>Tuberaceae</taxon>
        <taxon>Tuber</taxon>
    </lineage>
</organism>
<keyword evidence="4" id="KW-1185">Reference proteome</keyword>
<evidence type="ECO:0000313" key="3">
    <source>
        <dbReference type="EMBL" id="CUS08175.1"/>
    </source>
</evidence>